<dbReference type="GO" id="GO:0015666">
    <property type="term" value="F:restriction endodeoxyribonuclease activity"/>
    <property type="evidence" value="ECO:0007669"/>
    <property type="project" value="TreeGrafter"/>
</dbReference>
<organism evidence="4 5">
    <name type="scientific">Niallia taxi</name>
    <dbReference type="NCBI Taxonomy" id="2499688"/>
    <lineage>
        <taxon>Bacteria</taxon>
        <taxon>Bacillati</taxon>
        <taxon>Bacillota</taxon>
        <taxon>Bacilli</taxon>
        <taxon>Bacillales</taxon>
        <taxon>Bacillaceae</taxon>
        <taxon>Niallia</taxon>
    </lineage>
</organism>
<gene>
    <name evidence="4" type="ORF">EM808_22930</name>
</gene>
<keyword evidence="5" id="KW-1185">Reference proteome</keyword>
<dbReference type="SUPFAM" id="SSF52980">
    <property type="entry name" value="Restriction endonuclease-like"/>
    <property type="match status" value="1"/>
</dbReference>
<dbReference type="PANTHER" id="PTHR30015:SF7">
    <property type="entry name" value="TYPE IV METHYL-DIRECTED RESTRICTION ENZYME ECOKMRR"/>
    <property type="match status" value="1"/>
</dbReference>
<feature type="transmembrane region" description="Helical" evidence="2">
    <location>
        <begin position="39"/>
        <end position="60"/>
    </location>
</feature>
<evidence type="ECO:0000256" key="2">
    <source>
        <dbReference type="SAM" id="Phobius"/>
    </source>
</evidence>
<protein>
    <submittedName>
        <fullName evidence="4">Restriction endonuclease</fullName>
    </submittedName>
</protein>
<dbReference type="Pfam" id="PF04471">
    <property type="entry name" value="Mrr_cat"/>
    <property type="match status" value="1"/>
</dbReference>
<proteinExistence type="predicted"/>
<evidence type="ECO:0000259" key="3">
    <source>
        <dbReference type="Pfam" id="PF04471"/>
    </source>
</evidence>
<keyword evidence="4" id="KW-0540">Nuclease</keyword>
<feature type="domain" description="Restriction endonuclease type IV Mrr" evidence="3">
    <location>
        <begin position="110"/>
        <end position="211"/>
    </location>
</feature>
<dbReference type="RefSeq" id="WP_127741185.1">
    <property type="nucleotide sequence ID" value="NZ_RZTZ01000014.1"/>
</dbReference>
<keyword evidence="2" id="KW-1133">Transmembrane helix</keyword>
<dbReference type="GO" id="GO:0009307">
    <property type="term" value="P:DNA restriction-modification system"/>
    <property type="evidence" value="ECO:0007669"/>
    <property type="project" value="InterPro"/>
</dbReference>
<dbReference type="InterPro" id="IPR011335">
    <property type="entry name" value="Restrct_endonuc-II-like"/>
</dbReference>
<dbReference type="AlphaFoldDB" id="A0A437K536"/>
<dbReference type="Gene3D" id="3.40.1350.10">
    <property type="match status" value="1"/>
</dbReference>
<keyword evidence="4" id="KW-0255">Endonuclease</keyword>
<dbReference type="InterPro" id="IPR052906">
    <property type="entry name" value="Type_IV_Methyl-Rstrct_Enzyme"/>
</dbReference>
<dbReference type="InterPro" id="IPR011856">
    <property type="entry name" value="tRNA_endonuc-like_dom_sf"/>
</dbReference>
<name>A0A437K536_9BACI</name>
<dbReference type="EMBL" id="RZTZ01000014">
    <property type="protein sequence ID" value="RVT57913.1"/>
    <property type="molecule type" value="Genomic_DNA"/>
</dbReference>
<dbReference type="PANTHER" id="PTHR30015">
    <property type="entry name" value="MRR RESTRICTION SYSTEM PROTEIN"/>
    <property type="match status" value="1"/>
</dbReference>
<evidence type="ECO:0000313" key="5">
    <source>
        <dbReference type="Proteomes" id="UP000288024"/>
    </source>
</evidence>
<dbReference type="Proteomes" id="UP000288024">
    <property type="component" value="Unassembled WGS sequence"/>
</dbReference>
<keyword evidence="4" id="KW-0378">Hydrolase</keyword>
<sequence>MKEKNKQKLGSFVALLIVFGLWQVRESIVSISPIFENTIIYLFSSLFFGIFIGLFVSSLIPNKKKQNTRKNTSSKDKTKQTTASAKKDTNNTRTHSLLHKDSEILTLPFNELTWRDFERLCYLYYKAKSTNPRETSNGADGGVDLIIFNKHHKTDIAIQIKHYQKGKQITVKEIRELNTAKRNHNCILAEFITTSTYTNAALAEASKFKITCRDKHWVENKILRWRDEAAAKIRS</sequence>
<comment type="caution">
    <text evidence="4">The sequence shown here is derived from an EMBL/GenBank/DDBJ whole genome shotgun (WGS) entry which is preliminary data.</text>
</comment>
<dbReference type="InterPro" id="IPR007560">
    <property type="entry name" value="Restrct_endonuc_IV_Mrr"/>
</dbReference>
<keyword evidence="2" id="KW-0812">Transmembrane</keyword>
<feature type="compositionally biased region" description="Basic and acidic residues" evidence="1">
    <location>
        <begin position="73"/>
        <end position="90"/>
    </location>
</feature>
<feature type="region of interest" description="Disordered" evidence="1">
    <location>
        <begin position="66"/>
        <end position="92"/>
    </location>
</feature>
<dbReference type="GO" id="GO:0003677">
    <property type="term" value="F:DNA binding"/>
    <property type="evidence" value="ECO:0007669"/>
    <property type="project" value="InterPro"/>
</dbReference>
<keyword evidence="2" id="KW-0472">Membrane</keyword>
<accession>A0A437K536</accession>
<evidence type="ECO:0000313" key="4">
    <source>
        <dbReference type="EMBL" id="RVT57913.1"/>
    </source>
</evidence>
<evidence type="ECO:0000256" key="1">
    <source>
        <dbReference type="SAM" id="MobiDB-lite"/>
    </source>
</evidence>
<reference evidence="4 5" key="1">
    <citation type="submission" date="2019-01" db="EMBL/GenBank/DDBJ databases">
        <title>Bacillus sp. M5HDSG1-1, whole genome shotgun sequence.</title>
        <authorList>
            <person name="Tuo L."/>
        </authorList>
    </citation>
    <scope>NUCLEOTIDE SEQUENCE [LARGE SCALE GENOMIC DNA]</scope>
    <source>
        <strain evidence="4 5">M5HDSG1-1</strain>
    </source>
</reference>